<dbReference type="GeneID" id="139185234"/>
<dbReference type="PIRSF" id="PIRSF001828">
    <property type="entry name" value="Thymosin_beta"/>
    <property type="match status" value="1"/>
</dbReference>
<evidence type="ECO:0000256" key="6">
    <source>
        <dbReference type="ARBA" id="ARBA00022843"/>
    </source>
</evidence>
<keyword evidence="9 11" id="KW-0206">Cytoskeleton</keyword>
<evidence type="ECO:0000313" key="13">
    <source>
        <dbReference type="Proteomes" id="UP001652663"/>
    </source>
</evidence>
<evidence type="ECO:0000256" key="7">
    <source>
        <dbReference type="ARBA" id="ARBA00022990"/>
    </source>
</evidence>
<comment type="subcellular location">
    <subcellularLocation>
        <location evidence="1 11">Cytoplasm</location>
        <location evidence="1 11">Cytoskeleton</location>
    </subcellularLocation>
</comment>
<keyword evidence="6" id="KW-0832">Ubl conjugation</keyword>
<keyword evidence="13" id="KW-1185">Reference proteome</keyword>
<dbReference type="Pfam" id="PF01290">
    <property type="entry name" value="Thymosin"/>
    <property type="match status" value="1"/>
</dbReference>
<evidence type="ECO:0000256" key="4">
    <source>
        <dbReference type="ARBA" id="ARBA00022499"/>
    </source>
</evidence>
<evidence type="ECO:0000256" key="2">
    <source>
        <dbReference type="ARBA" id="ARBA00009511"/>
    </source>
</evidence>
<dbReference type="PANTHER" id="PTHR12021">
    <property type="entry name" value="THYMOSIN BETA"/>
    <property type="match status" value="1"/>
</dbReference>
<keyword evidence="5" id="KW-0597">Phosphoprotein</keyword>
<name>A0ABM4T0C4_BOSIN</name>
<dbReference type="Gene3D" id="1.20.5.520">
    <property type="entry name" value="Single helix bin"/>
    <property type="match status" value="1"/>
</dbReference>
<evidence type="ECO:0000256" key="1">
    <source>
        <dbReference type="ARBA" id="ARBA00004245"/>
    </source>
</evidence>
<feature type="compositionally biased region" description="Basic and acidic residues" evidence="12">
    <location>
        <begin position="1"/>
        <end position="16"/>
    </location>
</feature>
<organism evidence="13 14">
    <name type="scientific">Bos indicus</name>
    <name type="common">Zebu</name>
    <dbReference type="NCBI Taxonomy" id="9915"/>
    <lineage>
        <taxon>Eukaryota</taxon>
        <taxon>Metazoa</taxon>
        <taxon>Chordata</taxon>
        <taxon>Craniata</taxon>
        <taxon>Vertebrata</taxon>
        <taxon>Euteleostomi</taxon>
        <taxon>Mammalia</taxon>
        <taxon>Eutheria</taxon>
        <taxon>Laurasiatheria</taxon>
        <taxon>Artiodactyla</taxon>
        <taxon>Ruminantia</taxon>
        <taxon>Pecora</taxon>
        <taxon>Bovidae</taxon>
        <taxon>Bovinae</taxon>
        <taxon>Bos</taxon>
    </lineage>
</organism>
<dbReference type="RefSeq" id="XP_070653484.1">
    <property type="nucleotide sequence ID" value="XM_070797383.1"/>
</dbReference>
<comment type="function">
    <text evidence="10 11">Plays an important role in the organization of the cytoskeleton. Binds to and sequesters actin monomers (G actin) and therefore inhibits actin polymerization.</text>
</comment>
<gene>
    <name evidence="14" type="primary">LOC139185234</name>
</gene>
<evidence type="ECO:0000256" key="10">
    <source>
        <dbReference type="ARBA" id="ARBA00025497"/>
    </source>
</evidence>
<sequence>MSDKPHKAEVEKFDKLKLKKTQTQEKNALPSKETIEQEKQAGSQK</sequence>
<evidence type="ECO:0000256" key="8">
    <source>
        <dbReference type="ARBA" id="ARBA00023203"/>
    </source>
</evidence>
<proteinExistence type="inferred from homology"/>
<dbReference type="Proteomes" id="UP001652663">
    <property type="component" value="Chromosome 10"/>
</dbReference>
<keyword evidence="3 11" id="KW-0963">Cytoplasm</keyword>
<evidence type="ECO:0000256" key="3">
    <source>
        <dbReference type="ARBA" id="ARBA00022490"/>
    </source>
</evidence>
<evidence type="ECO:0000256" key="12">
    <source>
        <dbReference type="SAM" id="MobiDB-lite"/>
    </source>
</evidence>
<dbReference type="InterPro" id="IPR038386">
    <property type="entry name" value="Beta-thymosin_sf"/>
</dbReference>
<feature type="region of interest" description="Disordered" evidence="12">
    <location>
        <begin position="1"/>
        <end position="45"/>
    </location>
</feature>
<keyword evidence="4" id="KW-1017">Isopeptide bond</keyword>
<evidence type="ECO:0000256" key="9">
    <source>
        <dbReference type="ARBA" id="ARBA00023212"/>
    </source>
</evidence>
<keyword evidence="8 11" id="KW-0009">Actin-binding</keyword>
<reference evidence="14" key="1">
    <citation type="submission" date="2025-08" db="UniProtKB">
        <authorList>
            <consortium name="RefSeq"/>
        </authorList>
    </citation>
    <scope>IDENTIFICATION</scope>
    <source>
        <tissue evidence="14">Blood</tissue>
    </source>
</reference>
<protein>
    <recommendedName>
        <fullName evidence="11">Thymosin beta</fullName>
    </recommendedName>
</protein>
<evidence type="ECO:0000256" key="11">
    <source>
        <dbReference type="PIRNR" id="PIRNR001828"/>
    </source>
</evidence>
<comment type="similarity">
    <text evidence="2 11">Belongs to the thymosin beta family.</text>
</comment>
<keyword evidence="7" id="KW-0007">Acetylation</keyword>
<accession>A0ABM4T0C4</accession>
<dbReference type="SMART" id="SM00152">
    <property type="entry name" value="THY"/>
    <property type="match status" value="1"/>
</dbReference>
<evidence type="ECO:0000313" key="14">
    <source>
        <dbReference type="RefSeq" id="XP_070653484.1"/>
    </source>
</evidence>
<evidence type="ECO:0000256" key="5">
    <source>
        <dbReference type="ARBA" id="ARBA00022553"/>
    </source>
</evidence>
<dbReference type="PANTHER" id="PTHR12021:SF20">
    <property type="entry name" value="THYMOSIN BETA-4"/>
    <property type="match status" value="1"/>
</dbReference>
<dbReference type="InterPro" id="IPR001152">
    <property type="entry name" value="Beta-thymosin"/>
</dbReference>